<dbReference type="EMBL" id="MK072389">
    <property type="protein sequence ID" value="AYV83464.1"/>
    <property type="molecule type" value="Genomic_DNA"/>
</dbReference>
<evidence type="ECO:0000313" key="1">
    <source>
        <dbReference type="EMBL" id="AYV83464.1"/>
    </source>
</evidence>
<reference evidence="1" key="1">
    <citation type="submission" date="2018-10" db="EMBL/GenBank/DDBJ databases">
        <title>Hidden diversity of soil giant viruses.</title>
        <authorList>
            <person name="Schulz F."/>
            <person name="Alteio L."/>
            <person name="Goudeau D."/>
            <person name="Ryan E.M."/>
            <person name="Malmstrom R.R."/>
            <person name="Blanchard J."/>
            <person name="Woyke T."/>
        </authorList>
    </citation>
    <scope>NUCLEOTIDE SEQUENCE</scope>
    <source>
        <strain evidence="1">HYV1</strain>
    </source>
</reference>
<proteinExistence type="predicted"/>
<name>A0A3G5AAC4_9VIRU</name>
<organism evidence="1">
    <name type="scientific">Hyperionvirus sp</name>
    <dbReference type="NCBI Taxonomy" id="2487770"/>
    <lineage>
        <taxon>Viruses</taxon>
        <taxon>Varidnaviria</taxon>
        <taxon>Bamfordvirae</taxon>
        <taxon>Nucleocytoviricota</taxon>
        <taxon>Megaviricetes</taxon>
        <taxon>Imitervirales</taxon>
        <taxon>Mimiviridae</taxon>
        <taxon>Klosneuvirinae</taxon>
    </lineage>
</organism>
<sequence length="312" mass="33354">MARTTSDGKRDYAQDRSFALLGIAPNTDDEVPVSVLSATLPTRLPGRGAAAAAASGTAPRMPTAAAPAANPLTSTIIAPMPAAAIVCNPLTATIVFDRNAGHPAAPAAPAAVAPPPIADAKIEPPVKITNFKGVVDLVHHKYDAFRYPGMPDAEFNKLAFAPSYAFIPVSLLFMLTKEYEAACAKLPHKFDGRARGTPFVVDGISMMLIDRLAATFLGELLRREMKVVFLDKDEKFKARTEKLLETAGFPGATVWCNGEVPVGAYLKSRIPRLVGGLVYAVETDPAKFATYVAPDAFTTERVVPIHYLKFTE</sequence>
<gene>
    <name evidence="1" type="ORF">Hyperionvirus7_35</name>
</gene>
<protein>
    <submittedName>
        <fullName evidence="1">Uncharacterized protein</fullName>
    </submittedName>
</protein>
<accession>A0A3G5AAC4</accession>